<feature type="region of interest" description="Disordered" evidence="2">
    <location>
        <begin position="1"/>
        <end position="23"/>
    </location>
</feature>
<dbReference type="EMBL" id="JABWUV010000005">
    <property type="protein sequence ID" value="KAF6355196.1"/>
    <property type="molecule type" value="Genomic_DNA"/>
</dbReference>
<sequence length="266" mass="29467">MSSIQGTSSSVPEPPESSRPTSDNKLQELIEALKAPPETLMTVLYQIIEFLRNNEKEIKELREGVDDIKRRISQLNLSSCVSMHPPEGHIDLTPCLEPQAIAPAPPPPKSPMSKEPEPNSAEAKPSVVVNYKNMKMSTNKFPEVSPEDTIIPGYTSLILQIALKYSQYYIRIALASTYSEVLLAPITAYLTVDLEPTGLFSTCLYFRWSDTAYSILQAKLVAPQTLPQQGKISLPPDIGRQVFKAQFEIESYCLDIVEPGSLVLSV</sequence>
<dbReference type="InterPro" id="IPR038520">
    <property type="entry name" value="BDV_M_sf"/>
</dbReference>
<reference evidence="3 4" key="1">
    <citation type="journal article" date="2020" name="Nature">
        <title>Six reference-quality genomes reveal evolution of bat adaptations.</title>
        <authorList>
            <person name="Jebb D."/>
            <person name="Huang Z."/>
            <person name="Pippel M."/>
            <person name="Hughes G.M."/>
            <person name="Lavrichenko K."/>
            <person name="Devanna P."/>
            <person name="Winkler S."/>
            <person name="Jermiin L.S."/>
            <person name="Skirmuntt E.C."/>
            <person name="Katzourakis A."/>
            <person name="Burkitt-Gray L."/>
            <person name="Ray D.A."/>
            <person name="Sullivan K.A.M."/>
            <person name="Roscito J.G."/>
            <person name="Kirilenko B.M."/>
            <person name="Davalos L.M."/>
            <person name="Corthals A.P."/>
            <person name="Power M.L."/>
            <person name="Jones G."/>
            <person name="Ransome R.D."/>
            <person name="Dechmann D.K.N."/>
            <person name="Locatelli A.G."/>
            <person name="Puechmaille S.J."/>
            <person name="Fedrigo O."/>
            <person name="Jarvis E.D."/>
            <person name="Hiller M."/>
            <person name="Vernes S.C."/>
            <person name="Myers E.W."/>
            <person name="Teeling E.C."/>
        </authorList>
    </citation>
    <scope>NUCLEOTIDE SEQUENCE [LARGE SCALE GENOMIC DNA]</scope>
    <source>
        <strain evidence="3">MMyoMyo1</strain>
        <tissue evidence="3">Flight muscle</tissue>
    </source>
</reference>
<keyword evidence="1" id="KW-0175">Coiled coil</keyword>
<feature type="coiled-coil region" evidence="1">
    <location>
        <begin position="51"/>
        <end position="78"/>
    </location>
</feature>
<feature type="region of interest" description="Disordered" evidence="2">
    <location>
        <begin position="97"/>
        <end position="123"/>
    </location>
</feature>
<evidence type="ECO:0000313" key="4">
    <source>
        <dbReference type="Proteomes" id="UP000527355"/>
    </source>
</evidence>
<evidence type="ECO:0000256" key="2">
    <source>
        <dbReference type="SAM" id="MobiDB-lite"/>
    </source>
</evidence>
<evidence type="ECO:0000256" key="1">
    <source>
        <dbReference type="SAM" id="Coils"/>
    </source>
</evidence>
<name>A0A7J7Y0J5_MYOMY</name>
<protein>
    <submittedName>
        <fullName evidence="3">Uncharacterized protein</fullName>
    </submittedName>
</protein>
<comment type="caution">
    <text evidence="3">The sequence shown here is derived from an EMBL/GenBank/DDBJ whole genome shotgun (WGS) entry which is preliminary data.</text>
</comment>
<dbReference type="Proteomes" id="UP000527355">
    <property type="component" value="Unassembled WGS sequence"/>
</dbReference>
<organism evidence="3 4">
    <name type="scientific">Myotis myotis</name>
    <name type="common">Greater mouse-eared bat</name>
    <name type="synonym">Vespertilio myotis</name>
    <dbReference type="NCBI Taxonomy" id="51298"/>
    <lineage>
        <taxon>Eukaryota</taxon>
        <taxon>Metazoa</taxon>
        <taxon>Chordata</taxon>
        <taxon>Craniata</taxon>
        <taxon>Vertebrata</taxon>
        <taxon>Euteleostomi</taxon>
        <taxon>Mammalia</taxon>
        <taxon>Eutheria</taxon>
        <taxon>Laurasiatheria</taxon>
        <taxon>Chiroptera</taxon>
        <taxon>Yangochiroptera</taxon>
        <taxon>Vespertilionidae</taxon>
        <taxon>Myotis</taxon>
    </lineage>
</organism>
<proteinExistence type="predicted"/>
<dbReference type="AlphaFoldDB" id="A0A7J7Y0J5"/>
<dbReference type="Gene3D" id="2.70.20.40">
    <property type="entry name" value="Borna disease virus, matrix protein"/>
    <property type="match status" value="1"/>
</dbReference>
<evidence type="ECO:0000313" key="3">
    <source>
        <dbReference type="EMBL" id="KAF6355196.1"/>
    </source>
</evidence>
<accession>A0A7J7Y0J5</accession>
<gene>
    <name evidence="3" type="ORF">mMyoMyo1_011386</name>
</gene>
<keyword evidence="4" id="KW-1185">Reference proteome</keyword>